<feature type="compositionally biased region" description="Basic and acidic residues" evidence="3">
    <location>
        <begin position="195"/>
        <end position="207"/>
    </location>
</feature>
<dbReference type="AlphaFoldDB" id="A0A7S4G2Y9"/>
<dbReference type="InterPro" id="IPR001680">
    <property type="entry name" value="WD40_rpt"/>
</dbReference>
<feature type="compositionally biased region" description="Acidic residues" evidence="3">
    <location>
        <begin position="241"/>
        <end position="253"/>
    </location>
</feature>
<dbReference type="PANTHER" id="PTHR14773:SF2">
    <property type="entry name" value="(WILD MALAYSIAN BANANA) HYPOTHETICAL PROTEIN"/>
    <property type="match status" value="1"/>
</dbReference>
<dbReference type="GO" id="GO:0003677">
    <property type="term" value="F:DNA binding"/>
    <property type="evidence" value="ECO:0007669"/>
    <property type="project" value="TreeGrafter"/>
</dbReference>
<organism evidence="4">
    <name type="scientific">Eutreptiella gymnastica</name>
    <dbReference type="NCBI Taxonomy" id="73025"/>
    <lineage>
        <taxon>Eukaryota</taxon>
        <taxon>Discoba</taxon>
        <taxon>Euglenozoa</taxon>
        <taxon>Euglenida</taxon>
        <taxon>Spirocuta</taxon>
        <taxon>Euglenophyceae</taxon>
        <taxon>Eutreptiales</taxon>
        <taxon>Eutreptiaceae</taxon>
        <taxon>Eutreptiella</taxon>
    </lineage>
</organism>
<feature type="compositionally biased region" description="Pro residues" evidence="3">
    <location>
        <begin position="290"/>
        <end position="301"/>
    </location>
</feature>
<evidence type="ECO:0000256" key="2">
    <source>
        <dbReference type="PROSITE-ProRule" id="PRU00221"/>
    </source>
</evidence>
<dbReference type="EMBL" id="HBJA01100667">
    <property type="protein sequence ID" value="CAE0823502.1"/>
    <property type="molecule type" value="Transcribed_RNA"/>
</dbReference>
<protein>
    <recommendedName>
        <fullName evidence="5">Guanine nucleotide-binding protein subunit beta-like protein</fullName>
    </recommendedName>
</protein>
<evidence type="ECO:0008006" key="5">
    <source>
        <dbReference type="Google" id="ProtNLM"/>
    </source>
</evidence>
<feature type="repeat" description="WD" evidence="2">
    <location>
        <begin position="474"/>
        <end position="505"/>
    </location>
</feature>
<name>A0A7S4G2Y9_9EUGL</name>
<dbReference type="InterPro" id="IPR050853">
    <property type="entry name" value="WD_repeat_DNA-damage-binding"/>
</dbReference>
<dbReference type="GO" id="GO:0005634">
    <property type="term" value="C:nucleus"/>
    <property type="evidence" value="ECO:0007669"/>
    <property type="project" value="TreeGrafter"/>
</dbReference>
<feature type="compositionally biased region" description="Basic residues" evidence="3">
    <location>
        <begin position="24"/>
        <end position="33"/>
    </location>
</feature>
<dbReference type="PROSITE" id="PS50082">
    <property type="entry name" value="WD_REPEATS_2"/>
    <property type="match status" value="2"/>
</dbReference>
<keyword evidence="2" id="KW-0853">WD repeat</keyword>
<dbReference type="Gene3D" id="2.130.10.10">
    <property type="entry name" value="YVTN repeat-like/Quinoprotein amine dehydrogenase"/>
    <property type="match status" value="2"/>
</dbReference>
<evidence type="ECO:0000256" key="3">
    <source>
        <dbReference type="SAM" id="MobiDB-lite"/>
    </source>
</evidence>
<dbReference type="Pfam" id="PF00400">
    <property type="entry name" value="WD40"/>
    <property type="match status" value="3"/>
</dbReference>
<reference evidence="4" key="1">
    <citation type="submission" date="2021-01" db="EMBL/GenBank/DDBJ databases">
        <authorList>
            <person name="Corre E."/>
            <person name="Pelletier E."/>
            <person name="Niang G."/>
            <person name="Scheremetjew M."/>
            <person name="Finn R."/>
            <person name="Kale V."/>
            <person name="Holt S."/>
            <person name="Cochrane G."/>
            <person name="Meng A."/>
            <person name="Brown T."/>
            <person name="Cohen L."/>
        </authorList>
    </citation>
    <scope>NUCLEOTIDE SEQUENCE</scope>
    <source>
        <strain evidence="4">CCMP1594</strain>
    </source>
</reference>
<evidence type="ECO:0000313" key="4">
    <source>
        <dbReference type="EMBL" id="CAE0823502.1"/>
    </source>
</evidence>
<gene>
    <name evidence="4" type="ORF">EGYM00163_LOCUS34704</name>
</gene>
<evidence type="ECO:0000256" key="1">
    <source>
        <dbReference type="ARBA" id="ARBA00005434"/>
    </source>
</evidence>
<feature type="compositionally biased region" description="Acidic residues" evidence="3">
    <location>
        <begin position="363"/>
        <end position="375"/>
    </location>
</feature>
<feature type="repeat" description="WD" evidence="2">
    <location>
        <begin position="626"/>
        <end position="651"/>
    </location>
</feature>
<dbReference type="InterPro" id="IPR036322">
    <property type="entry name" value="WD40_repeat_dom_sf"/>
</dbReference>
<dbReference type="InterPro" id="IPR015943">
    <property type="entry name" value="WD40/YVTN_repeat-like_dom_sf"/>
</dbReference>
<feature type="region of interest" description="Disordered" evidence="3">
    <location>
        <begin position="359"/>
        <end position="382"/>
    </location>
</feature>
<feature type="compositionally biased region" description="Basic and acidic residues" evidence="3">
    <location>
        <begin position="222"/>
        <end position="234"/>
    </location>
</feature>
<dbReference type="PROSITE" id="PS50294">
    <property type="entry name" value="WD_REPEATS_REGION"/>
    <property type="match status" value="1"/>
</dbReference>
<accession>A0A7S4G2Y9</accession>
<feature type="region of interest" description="Disordered" evidence="3">
    <location>
        <begin position="168"/>
        <end position="257"/>
    </location>
</feature>
<feature type="compositionally biased region" description="Polar residues" evidence="3">
    <location>
        <begin position="39"/>
        <end position="68"/>
    </location>
</feature>
<dbReference type="GO" id="GO:2000001">
    <property type="term" value="P:regulation of DNA damage checkpoint"/>
    <property type="evidence" value="ECO:0007669"/>
    <property type="project" value="TreeGrafter"/>
</dbReference>
<comment type="similarity">
    <text evidence="1">Belongs to the WD repeat DDB2/WDR76 family.</text>
</comment>
<feature type="region of interest" description="Disordered" evidence="3">
    <location>
        <begin position="281"/>
        <end position="317"/>
    </location>
</feature>
<feature type="region of interest" description="Disordered" evidence="3">
    <location>
        <begin position="1"/>
        <end position="104"/>
    </location>
</feature>
<proteinExistence type="inferred from homology"/>
<dbReference type="SUPFAM" id="SSF50978">
    <property type="entry name" value="WD40 repeat-like"/>
    <property type="match status" value="1"/>
</dbReference>
<dbReference type="PANTHER" id="PTHR14773">
    <property type="entry name" value="WD REPEAT-CONTAINING PROTEIN 76"/>
    <property type="match status" value="1"/>
</dbReference>
<dbReference type="SMART" id="SM00320">
    <property type="entry name" value="WD40"/>
    <property type="match status" value="3"/>
</dbReference>
<sequence length="745" mass="79350">MRQTLLTSLFAPVQAPSPAGPPKRATKRRKTSHGPKSADTMTNEAPNAKMQDQATASSALGQAPNLTATPKRGPHTISRITSNPACPDADLQTPAPHSWDSPTPGLEDDVHGVSSGEQTQRALWEHPDRSSPFGAAGICTVKIGCTEARTDSGKAGCSDVQTEVYGDRKDMECSEQTHGPVGNGDGRQGQGQCHSDNDGSGKPDHSCTTDMDSSKAVAKAAADAHAEGGMEVETKAQAGAESDEDLSDAECSDEGMSALELERQEIIAANQRVLESLKIAEAASAMQPRRQPPPPKRPPARLPQRAMSPEAPRRTSTPRLAAIKARILIGKSDEEEAEEVLAAASSTIAAAAALAADGVANSEADEEKTVEEAPQEPEHYDDSSVYQYVCDGGSSGSEEAQEQWPMELGNHERLKGFAFCSAKHFVDVKRVYSMAINRDSGMNAPLLAAAGHQGMVSILRLFKKDKEQEPLLSFQAHKKWIGNVFWIDRIHFLTSSTDGCVRIWDSSKKGAANGKALMVAESGKVNAGADIFSADLHCSSSQGMGAAPHKLVTGSRDGVLALSHVTNTGIQAQSLHPVHDRSVKCVSISGDGQSCVSTGNDYSVRVTDLRILSQGSVLQWEGNSVINSCSWQPDGSLIMSAGIDHTIKLWDPRKGSNSPPLHTLKGHSEIYGAGKCIYHPIFYDHGRFIVTPGEKSTRLSLYRVCDGATISRGDIGCIALTFACSGTTLIHASNAVIRLMEPVLR</sequence>